<sequence length="57" mass="6272">MKKEHVKPVLLSAAQVAALKAIQEQERQKSGFGIAPSIHDVARKIFDVGLSRMEVSQ</sequence>
<organism evidence="1 6">
    <name type="scientific">Klebsiella pneumoniae</name>
    <dbReference type="NCBI Taxonomy" id="573"/>
    <lineage>
        <taxon>Bacteria</taxon>
        <taxon>Pseudomonadati</taxon>
        <taxon>Pseudomonadota</taxon>
        <taxon>Gammaproteobacteria</taxon>
        <taxon>Enterobacterales</taxon>
        <taxon>Enterobacteriaceae</taxon>
        <taxon>Klebsiella/Raoultella group</taxon>
        <taxon>Klebsiella</taxon>
        <taxon>Klebsiella pneumoniae complex</taxon>
    </lineage>
</organism>
<evidence type="ECO:0000313" key="3">
    <source>
        <dbReference type="EMBL" id="STU54107.1"/>
    </source>
</evidence>
<evidence type="ECO:0000313" key="1">
    <source>
        <dbReference type="EMBL" id="SQC57516.1"/>
    </source>
</evidence>
<dbReference type="EMBL" id="UGLJ01000002">
    <property type="protein sequence ID" value="STT95197.1"/>
    <property type="molecule type" value="Genomic_DNA"/>
</dbReference>
<proteinExistence type="predicted"/>
<evidence type="ECO:0000313" key="9">
    <source>
        <dbReference type="Proteomes" id="UP000254387"/>
    </source>
</evidence>
<evidence type="ECO:0000313" key="4">
    <source>
        <dbReference type="EMBL" id="STV24340.1"/>
    </source>
</evidence>
<evidence type="ECO:0000313" key="8">
    <source>
        <dbReference type="Proteomes" id="UP000254141"/>
    </source>
</evidence>
<dbReference type="EMBL" id="UGMN01000004">
    <property type="protein sequence ID" value="STV24340.1"/>
    <property type="molecule type" value="Genomic_DNA"/>
</dbReference>
<evidence type="ECO:0000313" key="5">
    <source>
        <dbReference type="EMBL" id="VGK92571.1"/>
    </source>
</evidence>
<gene>
    <name evidence="1" type="ORF">NCTC13465_05451</name>
    <name evidence="3" type="ORF">NCTC5051_05218</name>
    <name evidence="2" type="ORF">NCTC5052_03683</name>
    <name evidence="4" type="ORF">NCTC5053_03176</name>
    <name evidence="5" type="ORF">SAMEA4873632_02851</name>
</gene>
<evidence type="ECO:0008006" key="11">
    <source>
        <dbReference type="Google" id="ProtNLM"/>
    </source>
</evidence>
<dbReference type="EMBL" id="CAAHCC010000004">
    <property type="protein sequence ID" value="VGK92571.1"/>
    <property type="molecule type" value="Genomic_DNA"/>
</dbReference>
<dbReference type="Proteomes" id="UP000254103">
    <property type="component" value="Unassembled WGS sequence"/>
</dbReference>
<name>A0A2X3G5G4_KLEPN</name>
<dbReference type="EMBL" id="UAWQ01000020">
    <property type="protein sequence ID" value="SQC57516.1"/>
    <property type="molecule type" value="Genomic_DNA"/>
</dbReference>
<evidence type="ECO:0000313" key="7">
    <source>
        <dbReference type="Proteomes" id="UP000254103"/>
    </source>
</evidence>
<dbReference type="EMBL" id="UGLU01000001">
    <property type="protein sequence ID" value="STU54107.1"/>
    <property type="molecule type" value="Genomic_DNA"/>
</dbReference>
<evidence type="ECO:0000313" key="10">
    <source>
        <dbReference type="Proteomes" id="UP000376235"/>
    </source>
</evidence>
<evidence type="ECO:0000313" key="6">
    <source>
        <dbReference type="Proteomes" id="UP000251721"/>
    </source>
</evidence>
<accession>A0A2X3G5G4</accession>
<dbReference type="Proteomes" id="UP000376235">
    <property type="component" value="Unassembled WGS sequence"/>
</dbReference>
<reference evidence="6 7" key="1">
    <citation type="submission" date="2018-06" db="EMBL/GenBank/DDBJ databases">
        <authorList>
            <consortium name="Pathogen Informatics"/>
            <person name="Doyle S."/>
        </authorList>
    </citation>
    <scope>NUCLEOTIDE SEQUENCE [LARGE SCALE GENOMIC DNA]</scope>
    <source>
        <strain evidence="1 6">NCTC13465</strain>
        <strain evidence="3 8">NCTC5051</strain>
        <strain evidence="2 7">NCTC5052</strain>
        <strain evidence="4 9">NCTC5053</strain>
    </source>
</reference>
<dbReference type="Proteomes" id="UP000251721">
    <property type="component" value="Unassembled WGS sequence"/>
</dbReference>
<dbReference type="Proteomes" id="UP000254387">
    <property type="component" value="Unassembled WGS sequence"/>
</dbReference>
<dbReference type="Proteomes" id="UP000254141">
    <property type="component" value="Unassembled WGS sequence"/>
</dbReference>
<dbReference type="RefSeq" id="WP_017880052.1">
    <property type="nucleotide sequence ID" value="NZ_AP022527.1"/>
</dbReference>
<evidence type="ECO:0000313" key="2">
    <source>
        <dbReference type="EMBL" id="STT95197.1"/>
    </source>
</evidence>
<protein>
    <recommendedName>
        <fullName evidence="11">Prophage protein</fullName>
    </recommendedName>
</protein>
<reference evidence="5 10" key="2">
    <citation type="submission" date="2019-03" db="EMBL/GenBank/DDBJ databases">
        <authorList>
            <consortium name="Pathogen Informatics"/>
        </authorList>
    </citation>
    <scope>NUCLEOTIDE SEQUENCE [LARGE SCALE GENOMIC DNA]</scope>
    <source>
        <strain evidence="5 10">5012STDY7626430</strain>
    </source>
</reference>
<dbReference type="AlphaFoldDB" id="A0A2X3G5G4"/>